<dbReference type="InterPro" id="IPR005225">
    <property type="entry name" value="Small_GTP-bd"/>
</dbReference>
<dbReference type="AlphaFoldDB" id="A0AAU9J303"/>
<dbReference type="FunFam" id="3.40.50.300:FF:001423">
    <property type="entry name" value="Ras family GTPase"/>
    <property type="match status" value="1"/>
</dbReference>
<dbReference type="GO" id="GO:0005525">
    <property type="term" value="F:GTP binding"/>
    <property type="evidence" value="ECO:0007669"/>
    <property type="project" value="UniProtKB-KW"/>
</dbReference>
<dbReference type="EMBL" id="CAJZBQ010000032">
    <property type="protein sequence ID" value="CAG9322538.1"/>
    <property type="molecule type" value="Genomic_DNA"/>
</dbReference>
<dbReference type="InterPro" id="IPR020849">
    <property type="entry name" value="Small_GTPase_Ras-type"/>
</dbReference>
<sequence>MVERSKTLEFKVAVLGAAGVGKSSLCLQFSRNRFPENYEPTVEDYYRKQMAVDGDAIMFYLIDTAGQDASVGNLNSLIQQAIGFIIVYDITNRQTLQDAKQMRDRILHVKDTSHIPLVLVGNKSDVENKREVTAETAKKLAEEWNCQSLEVSAKTRENLETAFIECARKVKEEINNRKGREGLQNCCLCRVF</sequence>
<keyword evidence="1" id="KW-0547">Nucleotide-binding</keyword>
<dbReference type="Proteomes" id="UP001162131">
    <property type="component" value="Unassembled WGS sequence"/>
</dbReference>
<dbReference type="SMART" id="SM00173">
    <property type="entry name" value="RAS"/>
    <property type="match status" value="1"/>
</dbReference>
<keyword evidence="4" id="KW-1185">Reference proteome</keyword>
<dbReference type="PANTHER" id="PTHR24070">
    <property type="entry name" value="RAS, DI-RAS, AND RHEB FAMILY MEMBERS OF SMALL GTPASE SUPERFAMILY"/>
    <property type="match status" value="1"/>
</dbReference>
<dbReference type="Pfam" id="PF00071">
    <property type="entry name" value="Ras"/>
    <property type="match status" value="1"/>
</dbReference>
<dbReference type="PROSITE" id="PS51420">
    <property type="entry name" value="RHO"/>
    <property type="match status" value="1"/>
</dbReference>
<evidence type="ECO:0000313" key="3">
    <source>
        <dbReference type="EMBL" id="CAG9322538.1"/>
    </source>
</evidence>
<evidence type="ECO:0000313" key="4">
    <source>
        <dbReference type="Proteomes" id="UP001162131"/>
    </source>
</evidence>
<dbReference type="SMART" id="SM00174">
    <property type="entry name" value="RHO"/>
    <property type="match status" value="1"/>
</dbReference>
<evidence type="ECO:0000256" key="2">
    <source>
        <dbReference type="ARBA" id="ARBA00023134"/>
    </source>
</evidence>
<dbReference type="GO" id="GO:0007165">
    <property type="term" value="P:signal transduction"/>
    <property type="evidence" value="ECO:0007669"/>
    <property type="project" value="InterPro"/>
</dbReference>
<dbReference type="Gene3D" id="3.40.50.300">
    <property type="entry name" value="P-loop containing nucleotide triphosphate hydrolases"/>
    <property type="match status" value="1"/>
</dbReference>
<protein>
    <submittedName>
        <fullName evidence="3">Uncharacterized protein</fullName>
    </submittedName>
</protein>
<reference evidence="3" key="1">
    <citation type="submission" date="2021-09" db="EMBL/GenBank/DDBJ databases">
        <authorList>
            <consortium name="AG Swart"/>
            <person name="Singh M."/>
            <person name="Singh A."/>
            <person name="Seah K."/>
            <person name="Emmerich C."/>
        </authorList>
    </citation>
    <scope>NUCLEOTIDE SEQUENCE</scope>
    <source>
        <strain evidence="3">ATCC30299</strain>
    </source>
</reference>
<dbReference type="PROSITE" id="PS51419">
    <property type="entry name" value="RAB"/>
    <property type="match status" value="1"/>
</dbReference>
<dbReference type="SMART" id="SM00176">
    <property type="entry name" value="RAN"/>
    <property type="match status" value="1"/>
</dbReference>
<dbReference type="GO" id="GO:0016020">
    <property type="term" value="C:membrane"/>
    <property type="evidence" value="ECO:0007669"/>
    <property type="project" value="InterPro"/>
</dbReference>
<dbReference type="NCBIfam" id="TIGR00231">
    <property type="entry name" value="small_GTP"/>
    <property type="match status" value="1"/>
</dbReference>
<organism evidence="3 4">
    <name type="scientific">Blepharisma stoltei</name>
    <dbReference type="NCBI Taxonomy" id="1481888"/>
    <lineage>
        <taxon>Eukaryota</taxon>
        <taxon>Sar</taxon>
        <taxon>Alveolata</taxon>
        <taxon>Ciliophora</taxon>
        <taxon>Postciliodesmatophora</taxon>
        <taxon>Heterotrichea</taxon>
        <taxon>Heterotrichida</taxon>
        <taxon>Blepharismidae</taxon>
        <taxon>Blepharisma</taxon>
    </lineage>
</organism>
<dbReference type="InterPro" id="IPR001806">
    <property type="entry name" value="Small_GTPase"/>
</dbReference>
<dbReference type="GO" id="GO:0003924">
    <property type="term" value="F:GTPase activity"/>
    <property type="evidence" value="ECO:0007669"/>
    <property type="project" value="InterPro"/>
</dbReference>
<evidence type="ECO:0000256" key="1">
    <source>
        <dbReference type="ARBA" id="ARBA00022741"/>
    </source>
</evidence>
<dbReference type="PROSITE" id="PS51421">
    <property type="entry name" value="RAS"/>
    <property type="match status" value="1"/>
</dbReference>
<dbReference type="CDD" id="cd00876">
    <property type="entry name" value="Ras"/>
    <property type="match status" value="1"/>
</dbReference>
<dbReference type="SMART" id="SM00175">
    <property type="entry name" value="RAB"/>
    <property type="match status" value="1"/>
</dbReference>
<dbReference type="InterPro" id="IPR027417">
    <property type="entry name" value="P-loop_NTPase"/>
</dbReference>
<gene>
    <name evidence="3" type="ORF">BSTOLATCC_MIC31666</name>
</gene>
<proteinExistence type="predicted"/>
<keyword evidence="2" id="KW-0342">GTP-binding</keyword>
<comment type="caution">
    <text evidence="3">The sequence shown here is derived from an EMBL/GenBank/DDBJ whole genome shotgun (WGS) entry which is preliminary data.</text>
</comment>
<dbReference type="SUPFAM" id="SSF52540">
    <property type="entry name" value="P-loop containing nucleoside triphosphate hydrolases"/>
    <property type="match status" value="1"/>
</dbReference>
<name>A0AAU9J303_9CILI</name>
<dbReference type="PRINTS" id="PR00449">
    <property type="entry name" value="RASTRNSFRMNG"/>
</dbReference>
<accession>A0AAU9J303</accession>